<dbReference type="PATRIC" id="fig|188932.3.peg.3935"/>
<dbReference type="CDD" id="cd07534">
    <property type="entry name" value="HAD_CAP"/>
    <property type="match status" value="1"/>
</dbReference>
<dbReference type="PANTHER" id="PTHR31284:SF10">
    <property type="entry name" value="ACID PHOSPHATASE-LIKE PROTEIN"/>
    <property type="match status" value="1"/>
</dbReference>
<keyword evidence="1" id="KW-0732">Signal</keyword>
<proteinExistence type="predicted"/>
<evidence type="ECO:0000313" key="2">
    <source>
        <dbReference type="EMBL" id="AMQ00647.1"/>
    </source>
</evidence>
<gene>
    <name evidence="2" type="ORF">AY601_3787</name>
</gene>
<dbReference type="PANTHER" id="PTHR31284">
    <property type="entry name" value="ACID PHOSPHATASE-LIKE PROTEIN"/>
    <property type="match status" value="1"/>
</dbReference>
<keyword evidence="3" id="KW-1185">Reference proteome</keyword>
<dbReference type="EMBL" id="CP014504">
    <property type="protein sequence ID" value="AMQ00647.1"/>
    <property type="molecule type" value="Genomic_DNA"/>
</dbReference>
<organism evidence="2 3">
    <name type="scientific">Pedobacter cryoconitis</name>
    <dbReference type="NCBI Taxonomy" id="188932"/>
    <lineage>
        <taxon>Bacteria</taxon>
        <taxon>Pseudomonadati</taxon>
        <taxon>Bacteroidota</taxon>
        <taxon>Sphingobacteriia</taxon>
        <taxon>Sphingobacteriales</taxon>
        <taxon>Sphingobacteriaceae</taxon>
        <taxon>Pedobacter</taxon>
    </lineage>
</organism>
<dbReference type="SUPFAM" id="SSF56784">
    <property type="entry name" value="HAD-like"/>
    <property type="match status" value="1"/>
</dbReference>
<dbReference type="NCBIfam" id="TIGR01533">
    <property type="entry name" value="lipo_e_P4"/>
    <property type="match status" value="1"/>
</dbReference>
<evidence type="ECO:0000313" key="3">
    <source>
        <dbReference type="Proteomes" id="UP000071561"/>
    </source>
</evidence>
<dbReference type="AlphaFoldDB" id="A0A127VH34"/>
<name>A0A127VH34_9SPHI</name>
<sequence>MRVVNNYFCVNISIMIKISFPVALALLLPLGLMAQTNPTVQAAKDYTIAVAWQQHSGEYRALSFQAYNFAKLSLQERLKGADTTKPSCVVVDIDETVLDNSPFQGHEIQKGLSYAPKDWSEWTAKAAADTVPGALGFLKYAHTQKVETFYITNRDQVDYKATLTNLQRLGFPYADEAHLMVKQETSDKEARRQQVLGKYNILLLCGDNLSDFSNVFYREGKNTKEEVDKAQQEFGNHFIVLPNPMYGDWEKLLYKGGHLSETERSKQRIKGLKSY</sequence>
<dbReference type="InterPro" id="IPR036412">
    <property type="entry name" value="HAD-like_sf"/>
</dbReference>
<protein>
    <submittedName>
        <fullName evidence="2">5'-nucleotidase</fullName>
    </submittedName>
</protein>
<dbReference type="SFLD" id="SFLDG01125">
    <property type="entry name" value="C1.1:_Acid_Phosphatase_Like"/>
    <property type="match status" value="1"/>
</dbReference>
<reference evidence="2 3" key="1">
    <citation type="submission" date="2016-03" db="EMBL/GenBank/DDBJ databases">
        <title>Complete genome sequence of Pedobacter cryoconitis PAMC 27485.</title>
        <authorList>
            <person name="Lee J."/>
            <person name="Kim O.-S."/>
        </authorList>
    </citation>
    <scope>NUCLEOTIDE SEQUENCE [LARGE SCALE GENOMIC DNA]</scope>
    <source>
        <strain evidence="2 3">PAMC 27485</strain>
    </source>
</reference>
<dbReference type="GO" id="GO:0009279">
    <property type="term" value="C:cell outer membrane"/>
    <property type="evidence" value="ECO:0007669"/>
    <property type="project" value="InterPro"/>
</dbReference>
<dbReference type="Pfam" id="PF03767">
    <property type="entry name" value="Acid_phosphat_B"/>
    <property type="match status" value="1"/>
</dbReference>
<dbReference type="InterPro" id="IPR005519">
    <property type="entry name" value="Acid_phosphat_B-like"/>
</dbReference>
<dbReference type="KEGG" id="pcm:AY601_3787"/>
<dbReference type="PIRSF" id="PIRSF019271">
    <property type="entry name" value="Acid_Ptase_C"/>
    <property type="match status" value="1"/>
</dbReference>
<dbReference type="Proteomes" id="UP000071561">
    <property type="component" value="Chromosome"/>
</dbReference>
<dbReference type="InterPro" id="IPR006423">
    <property type="entry name" value="Lipo_e_P4"/>
</dbReference>
<dbReference type="InterPro" id="IPR023214">
    <property type="entry name" value="HAD_sf"/>
</dbReference>
<evidence type="ECO:0000256" key="1">
    <source>
        <dbReference type="ARBA" id="ARBA00022729"/>
    </source>
</evidence>
<dbReference type="Gene3D" id="3.40.50.1000">
    <property type="entry name" value="HAD superfamily/HAD-like"/>
    <property type="match status" value="1"/>
</dbReference>
<accession>A0A127VH34</accession>
<dbReference type="SFLD" id="SFLDS00003">
    <property type="entry name" value="Haloacid_Dehalogenase"/>
    <property type="match status" value="1"/>
</dbReference>